<dbReference type="EMBL" id="LLXU01000072">
    <property type="protein sequence ID" value="KRG43941.1"/>
    <property type="molecule type" value="Genomic_DNA"/>
</dbReference>
<dbReference type="Pfam" id="PF13557">
    <property type="entry name" value="Phenol_MetA_deg"/>
    <property type="match status" value="1"/>
</dbReference>
<sequence length="238" mass="25174">MVLAGALFAPLAAWADDDIAFDRPGIAFGTDVLAPGQFAWEQGLPDYSRDDSGGATTGQYTLDSRLRLGLGARLELQVAVDSYVWQHGDPRAHGGGDSQLALKWALPSSNDDFAWALLGTYSAGTGRAAFSEGAARDVGMSLAWSLPQGRGVGLYLDVGRGSDGTSWMVSPNYTLHDDGRWMTYVEAGFAGGAEHERQLGGGVAWHLRPKVQLDASLLRGLDAGSTDWQAGLGISFAL</sequence>
<organism evidence="1 2">
    <name type="scientific">Stenotrophomonas panacihumi</name>
    <dbReference type="NCBI Taxonomy" id="676599"/>
    <lineage>
        <taxon>Bacteria</taxon>
        <taxon>Pseudomonadati</taxon>
        <taxon>Pseudomonadota</taxon>
        <taxon>Gammaproteobacteria</taxon>
        <taxon>Lysobacterales</taxon>
        <taxon>Lysobacteraceae</taxon>
        <taxon>Stenotrophomonas</taxon>
    </lineage>
</organism>
<reference evidence="1 2" key="1">
    <citation type="submission" date="2015-10" db="EMBL/GenBank/DDBJ databases">
        <title>Genome sequencing and analysis of members of genus Stenotrophomonas.</title>
        <authorList>
            <person name="Patil P.P."/>
            <person name="Midha S."/>
            <person name="Patil P.B."/>
        </authorList>
    </citation>
    <scope>NUCLEOTIDE SEQUENCE [LARGE SCALE GENOMIC DNA]</scope>
    <source>
        <strain evidence="1 2">JCM 16536</strain>
    </source>
</reference>
<dbReference type="Proteomes" id="UP000051802">
    <property type="component" value="Unassembled WGS sequence"/>
</dbReference>
<dbReference type="STRING" id="676599.ARC20_08945"/>
<keyword evidence="2" id="KW-1185">Reference proteome</keyword>
<comment type="caution">
    <text evidence="1">The sequence shown here is derived from an EMBL/GenBank/DDBJ whole genome shotgun (WGS) entry which is preliminary data.</text>
</comment>
<gene>
    <name evidence="1" type="ORF">ARC20_08945</name>
</gene>
<evidence type="ECO:0000313" key="1">
    <source>
        <dbReference type="EMBL" id="KRG43941.1"/>
    </source>
</evidence>
<dbReference type="AlphaFoldDB" id="A0A0R0AGG9"/>
<protein>
    <submittedName>
        <fullName evidence="1">Uncharacterized protein</fullName>
    </submittedName>
</protein>
<accession>A0A0R0AGG9</accession>
<evidence type="ECO:0000313" key="2">
    <source>
        <dbReference type="Proteomes" id="UP000051802"/>
    </source>
</evidence>
<dbReference type="InterPro" id="IPR025737">
    <property type="entry name" value="FApF"/>
</dbReference>
<name>A0A0R0AGG9_9GAMM</name>
<proteinExistence type="predicted"/>